<keyword evidence="1" id="KW-0472">Membrane</keyword>
<keyword evidence="2" id="KW-1185">Reference proteome</keyword>
<dbReference type="WBParaSite" id="PTRK_0001399900.1">
    <property type="protein sequence ID" value="PTRK_0001399900.1"/>
    <property type="gene ID" value="PTRK_0001399900"/>
</dbReference>
<dbReference type="AlphaFoldDB" id="A0A0N4ZYY4"/>
<sequence length="132" mass="15194">MAPPWPKFLSLPSSEYYIHKISKRDDMKYNEDKGIPSTTPSTNYNVVDDKTYLRLTLLLIAIILIIASYVISKFYMKKNGPPRIRRYETLSVKQLAPDLILNSDDSDDEDDDYLFGSNEDVHRQLISTVTST</sequence>
<keyword evidence="1" id="KW-0812">Transmembrane</keyword>
<dbReference type="Proteomes" id="UP000038045">
    <property type="component" value="Unplaced"/>
</dbReference>
<reference evidence="3" key="1">
    <citation type="submission" date="2017-02" db="UniProtKB">
        <authorList>
            <consortium name="WormBaseParasite"/>
        </authorList>
    </citation>
    <scope>IDENTIFICATION</scope>
</reference>
<name>A0A0N4ZYY4_PARTI</name>
<keyword evidence="1" id="KW-1133">Transmembrane helix</keyword>
<proteinExistence type="predicted"/>
<evidence type="ECO:0000256" key="1">
    <source>
        <dbReference type="SAM" id="Phobius"/>
    </source>
</evidence>
<organism evidence="2 3">
    <name type="scientific">Parastrongyloides trichosuri</name>
    <name type="common">Possum-specific nematode worm</name>
    <dbReference type="NCBI Taxonomy" id="131310"/>
    <lineage>
        <taxon>Eukaryota</taxon>
        <taxon>Metazoa</taxon>
        <taxon>Ecdysozoa</taxon>
        <taxon>Nematoda</taxon>
        <taxon>Chromadorea</taxon>
        <taxon>Rhabditida</taxon>
        <taxon>Tylenchina</taxon>
        <taxon>Panagrolaimomorpha</taxon>
        <taxon>Strongyloidoidea</taxon>
        <taxon>Strongyloididae</taxon>
        <taxon>Parastrongyloides</taxon>
    </lineage>
</organism>
<protein>
    <submittedName>
        <fullName evidence="3">APP_amyloid domain-containing protein</fullName>
    </submittedName>
</protein>
<evidence type="ECO:0000313" key="3">
    <source>
        <dbReference type="WBParaSite" id="PTRK_0001399900.1"/>
    </source>
</evidence>
<feature type="transmembrane region" description="Helical" evidence="1">
    <location>
        <begin position="52"/>
        <end position="76"/>
    </location>
</feature>
<accession>A0A0N4ZYY4</accession>
<evidence type="ECO:0000313" key="2">
    <source>
        <dbReference type="Proteomes" id="UP000038045"/>
    </source>
</evidence>